<dbReference type="Proteomes" id="UP000014760">
    <property type="component" value="Unassembled WGS sequence"/>
</dbReference>
<dbReference type="EnsemblMetazoa" id="CapteT149484">
    <property type="protein sequence ID" value="CapteP149484"/>
    <property type="gene ID" value="CapteG149484"/>
</dbReference>
<sequence>MGKVFSSFVKRPTQNWNIESRAHKVLDKAKPNVAPKHNQKQFEKFQSENPDYLAAQTVKNEDLHSRLSNLVVNPDKMGEIRSKSRPMPEERRQLADLEYGYKEPERIPEGRISIMKALELLNKNSEDPKANTAAVLAAEYKLKEDDCDNIVKHFHALMLHMPKDKDGKPLHLEGASSGGILGKFSKISQGSKKDALPKPDNS</sequence>
<dbReference type="InterPro" id="IPR009622">
    <property type="entry name" value="NDUFAF4"/>
</dbReference>
<dbReference type="Pfam" id="PF06784">
    <property type="entry name" value="UPF0240"/>
    <property type="match status" value="1"/>
</dbReference>
<proteinExistence type="predicted"/>
<dbReference type="GO" id="GO:0032981">
    <property type="term" value="P:mitochondrial respiratory chain complex I assembly"/>
    <property type="evidence" value="ECO:0007669"/>
    <property type="project" value="InterPro"/>
</dbReference>
<dbReference type="PANTHER" id="PTHR13338:SF4">
    <property type="entry name" value="NADH DEHYDROGENASE [UBIQUINONE] 1 ALPHA SUBCOMPLEX ASSEMBLY FACTOR 4"/>
    <property type="match status" value="1"/>
</dbReference>
<dbReference type="AlphaFoldDB" id="R7UUS6"/>
<feature type="region of interest" description="Disordered" evidence="1">
    <location>
        <begin position="163"/>
        <end position="202"/>
    </location>
</feature>
<reference evidence="3" key="3">
    <citation type="submission" date="2015-06" db="UniProtKB">
        <authorList>
            <consortium name="EnsemblMetazoa"/>
        </authorList>
    </citation>
    <scope>IDENTIFICATION</scope>
</reference>
<evidence type="ECO:0000256" key="1">
    <source>
        <dbReference type="SAM" id="MobiDB-lite"/>
    </source>
</evidence>
<organism evidence="2">
    <name type="scientific">Capitella teleta</name>
    <name type="common">Polychaete worm</name>
    <dbReference type="NCBI Taxonomy" id="283909"/>
    <lineage>
        <taxon>Eukaryota</taxon>
        <taxon>Metazoa</taxon>
        <taxon>Spiralia</taxon>
        <taxon>Lophotrochozoa</taxon>
        <taxon>Annelida</taxon>
        <taxon>Polychaeta</taxon>
        <taxon>Sedentaria</taxon>
        <taxon>Scolecida</taxon>
        <taxon>Capitellidae</taxon>
        <taxon>Capitella</taxon>
    </lineage>
</organism>
<dbReference type="OMA" id="EWEISRM"/>
<accession>R7UUS6</accession>
<dbReference type="EMBL" id="AMQN01006076">
    <property type="status" value="NOT_ANNOTATED_CDS"/>
    <property type="molecule type" value="Genomic_DNA"/>
</dbReference>
<dbReference type="GO" id="GO:0005739">
    <property type="term" value="C:mitochondrion"/>
    <property type="evidence" value="ECO:0007669"/>
    <property type="project" value="TreeGrafter"/>
</dbReference>
<dbReference type="FunCoup" id="R7UUS6">
    <property type="interactions" value="500"/>
</dbReference>
<feature type="compositionally biased region" description="Basic and acidic residues" evidence="1">
    <location>
        <begin position="191"/>
        <end position="202"/>
    </location>
</feature>
<evidence type="ECO:0000313" key="3">
    <source>
        <dbReference type="EnsemblMetazoa" id="CapteP149484"/>
    </source>
</evidence>
<dbReference type="PANTHER" id="PTHR13338">
    <property type="entry name" value="UPF0240 PROTEIN"/>
    <property type="match status" value="1"/>
</dbReference>
<dbReference type="HOGENOM" id="CLU_054693_1_0_1"/>
<evidence type="ECO:0000313" key="4">
    <source>
        <dbReference type="Proteomes" id="UP000014760"/>
    </source>
</evidence>
<evidence type="ECO:0000313" key="2">
    <source>
        <dbReference type="EMBL" id="ELU10393.1"/>
    </source>
</evidence>
<reference evidence="2 4" key="2">
    <citation type="journal article" date="2013" name="Nature">
        <title>Insights into bilaterian evolution from three spiralian genomes.</title>
        <authorList>
            <person name="Simakov O."/>
            <person name="Marletaz F."/>
            <person name="Cho S.J."/>
            <person name="Edsinger-Gonzales E."/>
            <person name="Havlak P."/>
            <person name="Hellsten U."/>
            <person name="Kuo D.H."/>
            <person name="Larsson T."/>
            <person name="Lv J."/>
            <person name="Arendt D."/>
            <person name="Savage R."/>
            <person name="Osoegawa K."/>
            <person name="de Jong P."/>
            <person name="Grimwood J."/>
            <person name="Chapman J.A."/>
            <person name="Shapiro H."/>
            <person name="Aerts A."/>
            <person name="Otillar R.P."/>
            <person name="Terry A.Y."/>
            <person name="Boore J.L."/>
            <person name="Grigoriev I.V."/>
            <person name="Lindberg D.R."/>
            <person name="Seaver E.C."/>
            <person name="Weisblat D.A."/>
            <person name="Putnam N.H."/>
            <person name="Rokhsar D.S."/>
        </authorList>
    </citation>
    <scope>NUCLEOTIDE SEQUENCE</scope>
    <source>
        <strain evidence="2 4">I ESC-2004</strain>
    </source>
</reference>
<gene>
    <name evidence="2" type="ORF">CAPTEDRAFT_149484</name>
</gene>
<name>R7UUS6_CAPTE</name>
<protein>
    <submittedName>
        <fullName evidence="2 3">Uncharacterized protein</fullName>
    </submittedName>
</protein>
<dbReference type="EMBL" id="KB297541">
    <property type="protein sequence ID" value="ELU10393.1"/>
    <property type="molecule type" value="Genomic_DNA"/>
</dbReference>
<reference evidence="4" key="1">
    <citation type="submission" date="2012-12" db="EMBL/GenBank/DDBJ databases">
        <authorList>
            <person name="Hellsten U."/>
            <person name="Grimwood J."/>
            <person name="Chapman J.A."/>
            <person name="Shapiro H."/>
            <person name="Aerts A."/>
            <person name="Otillar R.P."/>
            <person name="Terry A.Y."/>
            <person name="Boore J.L."/>
            <person name="Simakov O."/>
            <person name="Marletaz F."/>
            <person name="Cho S.-J."/>
            <person name="Edsinger-Gonzales E."/>
            <person name="Havlak P."/>
            <person name="Kuo D.-H."/>
            <person name="Larsson T."/>
            <person name="Lv J."/>
            <person name="Arendt D."/>
            <person name="Savage R."/>
            <person name="Osoegawa K."/>
            <person name="de Jong P."/>
            <person name="Lindberg D.R."/>
            <person name="Seaver E.C."/>
            <person name="Weisblat D.A."/>
            <person name="Putnam N.H."/>
            <person name="Grigoriev I.V."/>
            <person name="Rokhsar D.S."/>
        </authorList>
    </citation>
    <scope>NUCLEOTIDE SEQUENCE</scope>
    <source>
        <strain evidence="4">I ESC-2004</strain>
    </source>
</reference>
<dbReference type="STRING" id="283909.R7UUS6"/>
<dbReference type="OrthoDB" id="2434756at2759"/>
<keyword evidence="4" id="KW-1185">Reference proteome</keyword>